<proteinExistence type="predicted"/>
<dbReference type="GO" id="GO:0016787">
    <property type="term" value="F:hydrolase activity"/>
    <property type="evidence" value="ECO:0007669"/>
    <property type="project" value="UniProtKB-KW"/>
</dbReference>
<accession>A0ABV3P766</accession>
<evidence type="ECO:0000313" key="1">
    <source>
        <dbReference type="EMBL" id="MEW9265466.1"/>
    </source>
</evidence>
<keyword evidence="2" id="KW-1185">Reference proteome</keyword>
<evidence type="ECO:0000313" key="2">
    <source>
        <dbReference type="Proteomes" id="UP001555826"/>
    </source>
</evidence>
<dbReference type="PANTHER" id="PTHR31118">
    <property type="entry name" value="CYCLASE-LIKE PROTEIN 2"/>
    <property type="match status" value="1"/>
</dbReference>
<keyword evidence="1" id="KW-0378">Hydrolase</keyword>
<dbReference type="SUPFAM" id="SSF102198">
    <property type="entry name" value="Putative cyclase"/>
    <property type="match status" value="1"/>
</dbReference>
<comment type="caution">
    <text evidence="1">The sequence shown here is derived from an EMBL/GenBank/DDBJ whole genome shotgun (WGS) entry which is preliminary data.</text>
</comment>
<dbReference type="Gene3D" id="3.50.30.50">
    <property type="entry name" value="Putative cyclase"/>
    <property type="match status" value="1"/>
</dbReference>
<reference evidence="1 2" key="1">
    <citation type="submission" date="2024-07" db="EMBL/GenBank/DDBJ databases">
        <authorList>
            <person name="Thanompreechachai J."/>
            <person name="Duangmal K."/>
        </authorList>
    </citation>
    <scope>NUCLEOTIDE SEQUENCE [LARGE SCALE GENOMIC DNA]</scope>
    <source>
        <strain evidence="1 2">KCTC 19886</strain>
    </source>
</reference>
<dbReference type="InterPro" id="IPR037175">
    <property type="entry name" value="KFase_sf"/>
</dbReference>
<dbReference type="PANTHER" id="PTHR31118:SF32">
    <property type="entry name" value="KYNURENINE FORMAMIDASE"/>
    <property type="match status" value="1"/>
</dbReference>
<dbReference type="Proteomes" id="UP001555826">
    <property type="component" value="Unassembled WGS sequence"/>
</dbReference>
<dbReference type="RefSeq" id="WP_367638549.1">
    <property type="nucleotide sequence ID" value="NZ_JBFNQN010000007.1"/>
</dbReference>
<organism evidence="1 2">
    <name type="scientific">Kineococcus endophyticus</name>
    <dbReference type="NCBI Taxonomy" id="1181883"/>
    <lineage>
        <taxon>Bacteria</taxon>
        <taxon>Bacillati</taxon>
        <taxon>Actinomycetota</taxon>
        <taxon>Actinomycetes</taxon>
        <taxon>Kineosporiales</taxon>
        <taxon>Kineosporiaceae</taxon>
        <taxon>Kineococcus</taxon>
    </lineage>
</organism>
<dbReference type="Pfam" id="PF04199">
    <property type="entry name" value="Cyclase"/>
    <property type="match status" value="1"/>
</dbReference>
<gene>
    <name evidence="1" type="ORF">AB1207_11955</name>
</gene>
<name>A0ABV3P766_9ACTN</name>
<dbReference type="EC" id="3.5.-.-" evidence="1"/>
<sequence>MASGAGWVDLSRPVRPGMPVYPGDPEFAAHPLPTVDGEFCRVSSLSLGTHTGTHVDAPAHVVPDGPTVEELPLDLFAGPAVVLDVRGAAAVGPELLGPWTSDARIALLRTGWDEHSGTPEEFDHPHLTVAAARFLRSVGVRTVGIDAASVDGPGTLAAHRVLLGDRADPGVVVENLRGLGDLPRRVEFAAFGWALTAGDGSPVRAVARALA</sequence>
<protein>
    <submittedName>
        <fullName evidence="1">Cyclase family protein</fullName>
        <ecNumber evidence="1">3.5.-.-</ecNumber>
    </submittedName>
</protein>
<dbReference type="EMBL" id="JBFNQN010000007">
    <property type="protein sequence ID" value="MEW9265466.1"/>
    <property type="molecule type" value="Genomic_DNA"/>
</dbReference>
<dbReference type="InterPro" id="IPR007325">
    <property type="entry name" value="KFase/CYL"/>
</dbReference>